<dbReference type="Gene3D" id="3.40.50.1110">
    <property type="entry name" value="SGNH hydrolase"/>
    <property type="match status" value="2"/>
</dbReference>
<dbReference type="InterPro" id="IPR036514">
    <property type="entry name" value="SGNH_hydro_sf"/>
</dbReference>
<dbReference type="Gramene" id="OMERI01G41320.1">
    <property type="protein sequence ID" value="OMERI01G41320.1"/>
    <property type="gene ID" value="OMERI01G41320"/>
</dbReference>
<keyword evidence="4" id="KW-0732">Signal</keyword>
<evidence type="ECO:0000313" key="9">
    <source>
        <dbReference type="Proteomes" id="UP000008021"/>
    </source>
</evidence>
<dbReference type="EnsemblPlants" id="OMERI01G41320.1">
    <property type="protein sequence ID" value="OMERI01G41320.1"/>
    <property type="gene ID" value="OMERI01G41320"/>
</dbReference>
<dbReference type="GO" id="GO:0016042">
    <property type="term" value="P:lipid catabolic process"/>
    <property type="evidence" value="ECO:0007669"/>
    <property type="project" value="UniProtKB-KW"/>
</dbReference>
<organism evidence="8">
    <name type="scientific">Oryza meridionalis</name>
    <dbReference type="NCBI Taxonomy" id="40149"/>
    <lineage>
        <taxon>Eukaryota</taxon>
        <taxon>Viridiplantae</taxon>
        <taxon>Streptophyta</taxon>
        <taxon>Embryophyta</taxon>
        <taxon>Tracheophyta</taxon>
        <taxon>Spermatophyta</taxon>
        <taxon>Magnoliopsida</taxon>
        <taxon>Liliopsida</taxon>
        <taxon>Poales</taxon>
        <taxon>Poaceae</taxon>
        <taxon>BOP clade</taxon>
        <taxon>Oryzoideae</taxon>
        <taxon>Oryzeae</taxon>
        <taxon>Oryzinae</taxon>
        <taxon>Oryza</taxon>
    </lineage>
</organism>
<evidence type="ECO:0000256" key="5">
    <source>
        <dbReference type="ARBA" id="ARBA00022801"/>
    </source>
</evidence>
<evidence type="ECO:0000256" key="7">
    <source>
        <dbReference type="ARBA" id="ARBA00023098"/>
    </source>
</evidence>
<dbReference type="PANTHER" id="PTHR45650">
    <property type="entry name" value="GDSL-LIKE LIPASE/ACYLHYDROLASE-RELATED"/>
    <property type="match status" value="1"/>
</dbReference>
<keyword evidence="9" id="KW-1185">Reference proteome</keyword>
<dbReference type="InterPro" id="IPR051238">
    <property type="entry name" value="GDSL_esterase/lipase"/>
</dbReference>
<evidence type="ECO:0000313" key="8">
    <source>
        <dbReference type="EnsemblPlants" id="OMERI01G41320.1"/>
    </source>
</evidence>
<dbReference type="GO" id="GO:0005576">
    <property type="term" value="C:extracellular region"/>
    <property type="evidence" value="ECO:0007669"/>
    <property type="project" value="UniProtKB-SubCell"/>
</dbReference>
<dbReference type="AlphaFoldDB" id="A0A0E0CD67"/>
<comment type="similarity">
    <text evidence="2">Belongs to the 'GDSL' lipolytic enzyme family.</text>
</comment>
<evidence type="ECO:0000256" key="3">
    <source>
        <dbReference type="ARBA" id="ARBA00022525"/>
    </source>
</evidence>
<dbReference type="STRING" id="40149.A0A0E0CD67"/>
<evidence type="ECO:0000256" key="1">
    <source>
        <dbReference type="ARBA" id="ARBA00004613"/>
    </source>
</evidence>
<evidence type="ECO:0008006" key="10">
    <source>
        <dbReference type="Google" id="ProtNLM"/>
    </source>
</evidence>
<keyword evidence="3" id="KW-0964">Secreted</keyword>
<dbReference type="HOGENOM" id="CLU_998830_0_0_1"/>
<reference evidence="8" key="1">
    <citation type="submission" date="2015-04" db="UniProtKB">
        <authorList>
            <consortium name="EnsemblPlants"/>
        </authorList>
    </citation>
    <scope>IDENTIFICATION</scope>
</reference>
<proteinExistence type="inferred from homology"/>
<reference evidence="8" key="2">
    <citation type="submission" date="2018-05" db="EMBL/GenBank/DDBJ databases">
        <title>OmerRS3 (Oryza meridionalis Reference Sequence Version 3).</title>
        <authorList>
            <person name="Zhang J."/>
            <person name="Kudrna D."/>
            <person name="Lee S."/>
            <person name="Talag J."/>
            <person name="Welchert J."/>
            <person name="Wing R.A."/>
        </authorList>
    </citation>
    <scope>NUCLEOTIDE SEQUENCE [LARGE SCALE GENOMIC DNA]</scope>
    <source>
        <strain evidence="8">cv. OR44</strain>
    </source>
</reference>
<comment type="subcellular location">
    <subcellularLocation>
        <location evidence="1">Secreted</location>
    </subcellularLocation>
</comment>
<evidence type="ECO:0000256" key="2">
    <source>
        <dbReference type="ARBA" id="ARBA00008668"/>
    </source>
</evidence>
<name>A0A0E0CD67_9ORYZ</name>
<evidence type="ECO:0000256" key="6">
    <source>
        <dbReference type="ARBA" id="ARBA00022963"/>
    </source>
</evidence>
<dbReference type="PANTHER" id="PTHR45650:SF8">
    <property type="entry name" value="GDSL ESTERASE_LIPASE"/>
    <property type="match status" value="1"/>
</dbReference>
<keyword evidence="5" id="KW-0378">Hydrolase</keyword>
<sequence length="279" mass="29105">MYVQAAIAKLNCKPVDTATVAVVVGMLIILLSSAAAGGGGAVAASPWPNFPYGVDFPNAAATGRFCNGKTFSSTHSVRDLLGLDYFPPFATTTHGLNGTSLFTGVNYASAAGGILDETGQHLGERFCLSQQVLNLDTIRTQMEGGLEATTTSTTTSSSPQSLPSVAGTALYGVGLRKFLLDGVGPLGCLPSLRASGLGPLGQCVDQVNQMVGFFNQGLRSLVDQLNSDHPDAMFIYGNTYDAVYDMINNPHKYGFSGCCVLGEDGTCEPYAEPCEICSS</sequence>
<dbReference type="Proteomes" id="UP000008021">
    <property type="component" value="Chromosome 1"/>
</dbReference>
<accession>A0A0E0CD67</accession>
<keyword evidence="6" id="KW-0442">Lipid degradation</keyword>
<keyword evidence="7" id="KW-0443">Lipid metabolism</keyword>
<dbReference type="Pfam" id="PF00657">
    <property type="entry name" value="Lipase_GDSL"/>
    <property type="match status" value="1"/>
</dbReference>
<dbReference type="InterPro" id="IPR001087">
    <property type="entry name" value="GDSL"/>
</dbReference>
<dbReference type="GO" id="GO:0016788">
    <property type="term" value="F:hydrolase activity, acting on ester bonds"/>
    <property type="evidence" value="ECO:0007669"/>
    <property type="project" value="InterPro"/>
</dbReference>
<evidence type="ECO:0000256" key="4">
    <source>
        <dbReference type="ARBA" id="ARBA00022729"/>
    </source>
</evidence>
<protein>
    <recommendedName>
        <fullName evidence="10">GDSL esterase/lipase</fullName>
    </recommendedName>
</protein>